<name>A0A183FI78_HELPZ</name>
<sequence length="108" mass="12115">MTTQTVLAFFEHVFGPQMPDNCIVILDSWAGFSNHVAIQATIPRRKSLSIRTISPGATGQIQPADVGFFNYMKSLMKRFHSHVIVHDPPFDLQKRDNILKVSVEAAFS</sequence>
<organism evidence="2 3">
    <name type="scientific">Heligmosomoides polygyrus</name>
    <name type="common">Parasitic roundworm</name>
    <dbReference type="NCBI Taxonomy" id="6339"/>
    <lineage>
        <taxon>Eukaryota</taxon>
        <taxon>Metazoa</taxon>
        <taxon>Ecdysozoa</taxon>
        <taxon>Nematoda</taxon>
        <taxon>Chromadorea</taxon>
        <taxon>Rhabditida</taxon>
        <taxon>Rhabditina</taxon>
        <taxon>Rhabditomorpha</taxon>
        <taxon>Strongyloidea</taxon>
        <taxon>Heligmosomidae</taxon>
        <taxon>Heligmosomoides</taxon>
    </lineage>
</organism>
<keyword evidence="2" id="KW-1185">Reference proteome</keyword>
<dbReference type="AlphaFoldDB" id="A0A183FI78"/>
<reference evidence="1 2" key="1">
    <citation type="submission" date="2018-11" db="EMBL/GenBank/DDBJ databases">
        <authorList>
            <consortium name="Pathogen Informatics"/>
        </authorList>
    </citation>
    <scope>NUCLEOTIDE SEQUENCE [LARGE SCALE GENOMIC DNA]</scope>
</reference>
<accession>A0A3P7XU20</accession>
<dbReference type="WBParaSite" id="HPBE_0000656601-mRNA-1">
    <property type="protein sequence ID" value="HPBE_0000656601-mRNA-1"/>
    <property type="gene ID" value="HPBE_0000656601"/>
</dbReference>
<protein>
    <submittedName>
        <fullName evidence="3">DDE-1 domain-containing protein</fullName>
    </submittedName>
</protein>
<evidence type="ECO:0000313" key="2">
    <source>
        <dbReference type="Proteomes" id="UP000050761"/>
    </source>
</evidence>
<proteinExistence type="predicted"/>
<reference evidence="3" key="2">
    <citation type="submission" date="2019-09" db="UniProtKB">
        <authorList>
            <consortium name="WormBaseParasite"/>
        </authorList>
    </citation>
    <scope>IDENTIFICATION</scope>
</reference>
<evidence type="ECO:0000313" key="1">
    <source>
        <dbReference type="EMBL" id="VDO68779.1"/>
    </source>
</evidence>
<evidence type="ECO:0000313" key="3">
    <source>
        <dbReference type="WBParaSite" id="HPBE_0000656601-mRNA-1"/>
    </source>
</evidence>
<accession>A0A183FI78</accession>
<dbReference type="OrthoDB" id="5876883at2759"/>
<dbReference type="Proteomes" id="UP000050761">
    <property type="component" value="Unassembled WGS sequence"/>
</dbReference>
<dbReference type="EMBL" id="UZAH01025691">
    <property type="protein sequence ID" value="VDO68779.1"/>
    <property type="molecule type" value="Genomic_DNA"/>
</dbReference>
<gene>
    <name evidence="1" type="ORF">HPBE_LOCUS6567</name>
</gene>